<proteinExistence type="predicted"/>
<dbReference type="Proteomes" id="UP001558613">
    <property type="component" value="Unassembled WGS sequence"/>
</dbReference>
<feature type="region of interest" description="Disordered" evidence="3">
    <location>
        <begin position="1111"/>
        <end position="1133"/>
    </location>
</feature>
<dbReference type="Gene3D" id="3.40.50.11500">
    <property type="match status" value="1"/>
</dbReference>
<feature type="coiled-coil region" evidence="2">
    <location>
        <begin position="1598"/>
        <end position="1625"/>
    </location>
</feature>
<dbReference type="PROSITE" id="PS50211">
    <property type="entry name" value="DENN"/>
    <property type="match status" value="1"/>
</dbReference>
<reference evidence="5 6" key="1">
    <citation type="submission" date="2023-09" db="EMBL/GenBank/DDBJ databases">
        <authorList>
            <person name="Wang M."/>
        </authorList>
    </citation>
    <scope>NUCLEOTIDE SEQUENCE [LARGE SCALE GENOMIC DNA]</scope>
    <source>
        <strain evidence="5">GT-2023</strain>
        <tissue evidence="5">Liver</tissue>
    </source>
</reference>
<feature type="region of interest" description="Disordered" evidence="3">
    <location>
        <begin position="337"/>
        <end position="366"/>
    </location>
</feature>
<sequence length="2162" mass="245026">MPPKRNKSVTPSGVTPTGAAAANKNWETALTSAVFEENDWRASLSMVQIERAEDEQLISALLQAVRQPLRKLFSVLSWEDTLEKIDELGNPKTRKIKDVPMFCEVTEVAKSIIDAGEEIIVDLMAKLIKFQLLTIKNNDIARRSAEQKAVEDNARGKAGLNSAGKDQGDDEPDDGPQHYILIVGFCQPHLISALDSLGIHVSNIIKLGLEREDQSETPEKTVAEENHGSTEDQEVETLKQKKQWELDVFWKQLDQVLNSGNMGSRLSDVARLNYNVKIHLLPQDKGKTEAMLAFGAAIFEGVACLIYDSLDWRRQHSHYLSCMRLIQVPEACRSIQQSRPQSSTEVVQTPRKKVVSEEDPAEPESTVLSTEVDMRYYCDLLDRIPTEITSVPLILHCMLKQVVASEQEGSVDSEEHPDKTDQDLISYMLSSVLNLPQDEEDKKDLMDDLGMQNSLKNTDQKQPLLLNHHDERARRLNQLPVLDTFDVIKIEADIMKQSHVWTNMMSRHIESATERLTRSQELLHFCTDESLSWSELQRLLQLFVFESMPLTTVDENGCIKGSQSDLPNPSPWDNPVEFTKRLYWSNRRTRGSAKTSAGSDKQTGIEVTVTDLQKTLIHQLGHWIFVEKHSDYVFPQVLQSASETYRCVDTFHSSRDNAIYVFCHNPMSPQRSCKEFWDASLHTDVGFRNYLEYVADSISEWTRQEEEKWQMEQEKKVVERTPIQTPSETDRKRDSPVKSPISDTLEPYIREDSLKAWKIEQDRLKEEEQSKKTKKEKGGKATPKVEERINSVKGNQKTPLSSRKSRENMSKTPSSATLPRNKTIDEPETPQEPANGRTNDFTGYSLNGKLVQVTGKAESLYPCDGGQIDVESFHFTQGLTQVKVCVKKNGHHFYTHISERKKDNKLKEIEMLSKQAANGVEPDCESEIFGSFHAVLANGIQLSCSQSKPNKTGDQISQPTVPSVICTDQQQEQVPEVHCEPGDDSSLPPFLNLYVSLPNGLILHFDCEDSADGELCVRSLLIRQRFFNAGARSDLTPDLSIHTEVSRVITGRGTVIKHKRDGSTEVLFADGTLSMSPDSEPVCVLVPHTLLTEEEPIKEIIVDIKDTKDKKGKADSKVNTENEQQKSVENDKPNDYLEINGGSWTTTTPSGFRVASVAGKKVAVQPILAYHATDPFSGTAVVTREDKVLSVLKKDGTVIVDHADGTRITTFYRQGELQQHLCAGEKLVKVEKAEFATVIMDHEGRTCDVIFGDGTSVSATAHGSYKIYPHGGGVLQIDKDGEAVYRSHQSQQQSERNPPDQYVMNHRADVLCHVTDPEGNHFQVNADGQVTIMTNGSEMKETETETELQQNTGFETHPPRLFVVHEDCSASELLRAQDVEDLLQKAYCDSSIAVLTDPLPDLQQSFGITLLRPCPDINTHWLSSKQDGDIIPTHLRSRKWESFPAYEKKTPGPPFGTTLGCSLELKEKPTNSSSIHIQPVLECPDVLLVRQMTQHPPVTEALRRKLQDKVKVYLEQLLQRENQWEKMQLKDPRTAEEKVHQNDLLQLVLSLPDAVDPPAATEIRPLSADVASLYSQATQSAQHAHKLQKKTEEKVSKCVNKKKQKSLWENRINQHRQELQEQRRHRNAIRHHIVTPYFHPELKEMSLFTNEANFQTSHATNQRHKRVCCGDTMTSPRKTWMFSSMRSKSRPPLDEGENYFRRRLFSSFRGDRREQRSQGLDDDTDKRRTFSDGEIETNKGVFLPGEEEPDMGAMKRFSTLFSSFRGKINKDRTGKEAELPSSTELSAVEEKAKEQRYASGQFFFEYLVVVRPKKTKDGIYEPQINYQFPKKDGMVRFQKEEEEKTLKALTLFCFPEGVNWAPLTEYPSETFSFVLTDVDGTRKNGYCRRLLPDGKGARLPEAYCIISNLACFGLFSKIFDEVEKRRKISMAMIYPFMQSLRESAFPAPGNTVNIKSFIPERGTEIISLTRPTDSWLEHVDFRTLFKCLSDEEVLQVFAATVLERRIVFIAEELGTLSQVIHAVAVLLYPFIWQHTLISIVPEILIDVVMAPTPYLLGVQKSLADQVMDQTELLVVDLSEGRKETFIKCMGDEDTILPHKLKEEIKQALSAKNENSSLEELNRVVPEAFLPFFIKTVGHYSKYIVRNGKDQRGEFQRTSFCKF</sequence>
<dbReference type="EMBL" id="JAYMGO010000008">
    <property type="protein sequence ID" value="KAL1270209.1"/>
    <property type="molecule type" value="Genomic_DNA"/>
</dbReference>
<comment type="caution">
    <text evidence="5">The sequence shown here is derived from an EMBL/GenBank/DDBJ whole genome shotgun (WGS) entry which is preliminary data.</text>
</comment>
<organism evidence="5 6">
    <name type="scientific">Cirrhinus molitorella</name>
    <name type="common">mud carp</name>
    <dbReference type="NCBI Taxonomy" id="172907"/>
    <lineage>
        <taxon>Eukaryota</taxon>
        <taxon>Metazoa</taxon>
        <taxon>Chordata</taxon>
        <taxon>Craniata</taxon>
        <taxon>Vertebrata</taxon>
        <taxon>Euteleostomi</taxon>
        <taxon>Actinopterygii</taxon>
        <taxon>Neopterygii</taxon>
        <taxon>Teleostei</taxon>
        <taxon>Ostariophysi</taxon>
        <taxon>Cypriniformes</taxon>
        <taxon>Cyprinidae</taxon>
        <taxon>Labeoninae</taxon>
        <taxon>Labeonini</taxon>
        <taxon>Cirrhinus</taxon>
    </lineage>
</organism>
<accession>A0ABR3N015</accession>
<feature type="domain" description="UDENN" evidence="4">
    <location>
        <begin position="1805"/>
        <end position="2162"/>
    </location>
</feature>
<evidence type="ECO:0000313" key="5">
    <source>
        <dbReference type="EMBL" id="KAL1270209.1"/>
    </source>
</evidence>
<dbReference type="InterPro" id="IPR005113">
    <property type="entry name" value="uDENN_dom"/>
</dbReference>
<evidence type="ECO:0000313" key="6">
    <source>
        <dbReference type="Proteomes" id="UP001558613"/>
    </source>
</evidence>
<feature type="region of interest" description="Disordered" evidence="3">
    <location>
        <begin position="146"/>
        <end position="174"/>
    </location>
</feature>
<feature type="compositionally biased region" description="Basic and acidic residues" evidence="3">
    <location>
        <begin position="763"/>
        <end position="790"/>
    </location>
</feature>
<name>A0ABR3N015_9TELE</name>
<keyword evidence="1" id="KW-0344">Guanine-nucleotide releasing factor</keyword>
<keyword evidence="2" id="KW-0175">Coiled coil</keyword>
<evidence type="ECO:0000256" key="1">
    <source>
        <dbReference type="ARBA" id="ARBA00022658"/>
    </source>
</evidence>
<feature type="compositionally biased region" description="Polar residues" evidence="3">
    <location>
        <begin position="337"/>
        <end position="347"/>
    </location>
</feature>
<evidence type="ECO:0000256" key="2">
    <source>
        <dbReference type="SAM" id="Coils"/>
    </source>
</evidence>
<dbReference type="InterPro" id="IPR037516">
    <property type="entry name" value="Tripartite_DENN"/>
</dbReference>
<feature type="compositionally biased region" description="Polar residues" evidence="3">
    <location>
        <begin position="810"/>
        <end position="820"/>
    </location>
</feature>
<dbReference type="Pfam" id="PF02141">
    <property type="entry name" value="DENN"/>
    <property type="match status" value="1"/>
</dbReference>
<feature type="region of interest" description="Disordered" evidence="3">
    <location>
        <begin position="212"/>
        <end position="233"/>
    </location>
</feature>
<dbReference type="InterPro" id="IPR043153">
    <property type="entry name" value="DENN_C"/>
</dbReference>
<feature type="compositionally biased region" description="Polar residues" evidence="3">
    <location>
        <begin position="792"/>
        <end position="802"/>
    </location>
</feature>
<feature type="region of interest" description="Disordered" evidence="3">
    <location>
        <begin position="1710"/>
        <end position="1748"/>
    </location>
</feature>
<keyword evidence="6" id="KW-1185">Reference proteome</keyword>
<dbReference type="PANTHER" id="PTHR21963">
    <property type="entry name" value="PF6"/>
    <property type="match status" value="1"/>
</dbReference>
<evidence type="ECO:0000259" key="4">
    <source>
        <dbReference type="PROSITE" id="PS50211"/>
    </source>
</evidence>
<feature type="region of interest" description="Disordered" evidence="3">
    <location>
        <begin position="711"/>
        <end position="746"/>
    </location>
</feature>
<gene>
    <name evidence="5" type="ORF">QQF64_032498</name>
</gene>
<dbReference type="Gene3D" id="3.30.450.200">
    <property type="match status" value="1"/>
</dbReference>
<dbReference type="PANTHER" id="PTHR21963:SF1">
    <property type="entry name" value="SPERM-ASSOCIATED ANTIGEN 17"/>
    <property type="match status" value="1"/>
</dbReference>
<protein>
    <recommendedName>
        <fullName evidence="4">UDENN domain-containing protein</fullName>
    </recommendedName>
</protein>
<dbReference type="Pfam" id="PF03456">
    <property type="entry name" value="uDENN"/>
    <property type="match status" value="1"/>
</dbReference>
<feature type="region of interest" description="Disordered" evidence="3">
    <location>
        <begin position="763"/>
        <end position="843"/>
    </location>
</feature>
<dbReference type="InterPro" id="IPR026173">
    <property type="entry name" value="SPAG17"/>
</dbReference>
<evidence type="ECO:0000256" key="3">
    <source>
        <dbReference type="SAM" id="MobiDB-lite"/>
    </source>
</evidence>
<dbReference type="SMART" id="SM00800">
    <property type="entry name" value="uDENN"/>
    <property type="match status" value="1"/>
</dbReference>
<dbReference type="InterPro" id="IPR001194">
    <property type="entry name" value="cDENN_dom"/>
</dbReference>
<dbReference type="SMART" id="SM00799">
    <property type="entry name" value="DENN"/>
    <property type="match status" value="1"/>
</dbReference>
<feature type="compositionally biased region" description="Basic and acidic residues" evidence="3">
    <location>
        <begin position="146"/>
        <end position="155"/>
    </location>
</feature>